<gene>
    <name evidence="2" type="ORF">G7Z17_g8207</name>
</gene>
<evidence type="ECO:0000313" key="3">
    <source>
        <dbReference type="Proteomes" id="UP000722485"/>
    </source>
</evidence>
<dbReference type="Proteomes" id="UP000722485">
    <property type="component" value="Unassembled WGS sequence"/>
</dbReference>
<name>A0A9P5H445_9HYPO</name>
<keyword evidence="3" id="KW-1185">Reference proteome</keyword>
<feature type="region of interest" description="Disordered" evidence="1">
    <location>
        <begin position="1"/>
        <end position="20"/>
    </location>
</feature>
<sequence>MPSTCSDYHAPTRKSRRSSISHDFYEAPRVTALAVRTSALLPRPRGISRPGPWETGDRPGAVQMCRAAAAKGGCSPARFPCPGRPVGPGFCYEIYPARMVQSGHQAIKTGLGVVGLDTIGQGPTHTLATRL</sequence>
<reference evidence="2" key="1">
    <citation type="submission" date="2020-03" db="EMBL/GenBank/DDBJ databases">
        <title>Draft Genome Sequence of Cylindrodendrum hubeiense.</title>
        <authorList>
            <person name="Buettner E."/>
            <person name="Kellner H."/>
        </authorList>
    </citation>
    <scope>NUCLEOTIDE SEQUENCE</scope>
    <source>
        <strain evidence="2">IHI 201604</strain>
    </source>
</reference>
<evidence type="ECO:0000313" key="2">
    <source>
        <dbReference type="EMBL" id="KAF7546774.1"/>
    </source>
</evidence>
<proteinExistence type="predicted"/>
<organism evidence="2 3">
    <name type="scientific">Cylindrodendrum hubeiense</name>
    <dbReference type="NCBI Taxonomy" id="595255"/>
    <lineage>
        <taxon>Eukaryota</taxon>
        <taxon>Fungi</taxon>
        <taxon>Dikarya</taxon>
        <taxon>Ascomycota</taxon>
        <taxon>Pezizomycotina</taxon>
        <taxon>Sordariomycetes</taxon>
        <taxon>Hypocreomycetidae</taxon>
        <taxon>Hypocreales</taxon>
        <taxon>Nectriaceae</taxon>
        <taxon>Cylindrodendrum</taxon>
    </lineage>
</organism>
<comment type="caution">
    <text evidence="2">The sequence shown here is derived from an EMBL/GenBank/DDBJ whole genome shotgun (WGS) entry which is preliminary data.</text>
</comment>
<protein>
    <submittedName>
        <fullName evidence="2">Uncharacterized protein</fullName>
    </submittedName>
</protein>
<accession>A0A9P5H445</accession>
<evidence type="ECO:0000256" key="1">
    <source>
        <dbReference type="SAM" id="MobiDB-lite"/>
    </source>
</evidence>
<dbReference type="AlphaFoldDB" id="A0A9P5H445"/>
<dbReference type="EMBL" id="JAANBB010000200">
    <property type="protein sequence ID" value="KAF7546774.1"/>
    <property type="molecule type" value="Genomic_DNA"/>
</dbReference>